<proteinExistence type="predicted"/>
<comment type="caution">
    <text evidence="1">The sequence shown here is derived from an EMBL/GenBank/DDBJ whole genome shotgun (WGS) entry which is preliminary data.</text>
</comment>
<keyword evidence="2" id="KW-1185">Reference proteome</keyword>
<accession>A0AAD7MK09</accession>
<sequence length="458" mass="51879">MNRGMLPLEMYKESLGYLLSSELGSAALASRELRRIAQSLMFRELWVDDESLDPHSRDKILQRIAFYTSEHIARTVRACHLRTDGDWGGMSEEIFIAVFAAFHHFHHLRTVSIQHTDNGACVRIDSKTRMNSPLQVLVHSHLSGVRLALLCGRNVTNLVLDWDEDTDSEFTRALTDLGPLAHLRKLTIFPRSLTQASLFEDFLRSCPALEELTVLWNFNHITILDDELPLTLPSGTIPRLNCYRGPDGSINGLMRGRPSVRHLSVPGPRAQLLGQALLDVLREIEHPERIVSLDLRCHNLTGDFLREVCGQFPNLRALAVWAEEYDPTEDGPHCNSAILYAALCSPEPYLQQLEFLSVSLKNEYEIVEPEDVTESGMDMDTDLVLIAGPDGTHWNVNSPLFREFDWDTLKGLGQFERLENLHVESVSSPGGFSFVGRRWEGEGGPVSIEGWRERFERR</sequence>
<dbReference type="Gene3D" id="3.80.10.10">
    <property type="entry name" value="Ribonuclease Inhibitor"/>
    <property type="match status" value="1"/>
</dbReference>
<reference evidence="1" key="1">
    <citation type="submission" date="2023-03" db="EMBL/GenBank/DDBJ databases">
        <title>Massive genome expansion in bonnet fungi (Mycena s.s.) driven by repeated elements and novel gene families across ecological guilds.</title>
        <authorList>
            <consortium name="Lawrence Berkeley National Laboratory"/>
            <person name="Harder C.B."/>
            <person name="Miyauchi S."/>
            <person name="Viragh M."/>
            <person name="Kuo A."/>
            <person name="Thoen E."/>
            <person name="Andreopoulos B."/>
            <person name="Lu D."/>
            <person name="Skrede I."/>
            <person name="Drula E."/>
            <person name="Henrissat B."/>
            <person name="Morin E."/>
            <person name="Kohler A."/>
            <person name="Barry K."/>
            <person name="LaButti K."/>
            <person name="Morin E."/>
            <person name="Salamov A."/>
            <person name="Lipzen A."/>
            <person name="Mereny Z."/>
            <person name="Hegedus B."/>
            <person name="Baldrian P."/>
            <person name="Stursova M."/>
            <person name="Weitz H."/>
            <person name="Taylor A."/>
            <person name="Grigoriev I.V."/>
            <person name="Nagy L.G."/>
            <person name="Martin F."/>
            <person name="Kauserud H."/>
        </authorList>
    </citation>
    <scope>NUCLEOTIDE SEQUENCE</scope>
    <source>
        <strain evidence="1">CBHHK182m</strain>
    </source>
</reference>
<organism evidence="1 2">
    <name type="scientific">Mycena metata</name>
    <dbReference type="NCBI Taxonomy" id="1033252"/>
    <lineage>
        <taxon>Eukaryota</taxon>
        <taxon>Fungi</taxon>
        <taxon>Dikarya</taxon>
        <taxon>Basidiomycota</taxon>
        <taxon>Agaricomycotina</taxon>
        <taxon>Agaricomycetes</taxon>
        <taxon>Agaricomycetidae</taxon>
        <taxon>Agaricales</taxon>
        <taxon>Marasmiineae</taxon>
        <taxon>Mycenaceae</taxon>
        <taxon>Mycena</taxon>
    </lineage>
</organism>
<gene>
    <name evidence="1" type="ORF">B0H16DRAFT_381637</name>
</gene>
<dbReference type="InterPro" id="IPR032675">
    <property type="entry name" value="LRR_dom_sf"/>
</dbReference>
<evidence type="ECO:0000313" key="1">
    <source>
        <dbReference type="EMBL" id="KAJ7720812.1"/>
    </source>
</evidence>
<evidence type="ECO:0000313" key="2">
    <source>
        <dbReference type="Proteomes" id="UP001215598"/>
    </source>
</evidence>
<dbReference type="AlphaFoldDB" id="A0AAD7MK09"/>
<name>A0AAD7MK09_9AGAR</name>
<dbReference type="EMBL" id="JARKIB010000236">
    <property type="protein sequence ID" value="KAJ7720812.1"/>
    <property type="molecule type" value="Genomic_DNA"/>
</dbReference>
<protein>
    <submittedName>
        <fullName evidence="1">Uncharacterized protein</fullName>
    </submittedName>
</protein>
<dbReference type="Proteomes" id="UP001215598">
    <property type="component" value="Unassembled WGS sequence"/>
</dbReference>
<dbReference type="SUPFAM" id="SSF52047">
    <property type="entry name" value="RNI-like"/>
    <property type="match status" value="1"/>
</dbReference>